<evidence type="ECO:0000313" key="2">
    <source>
        <dbReference type="EMBL" id="PIY59670.1"/>
    </source>
</evidence>
<comment type="caution">
    <text evidence="2">The sequence shown here is derived from an EMBL/GenBank/DDBJ whole genome shotgun (WGS) entry which is preliminary data.</text>
</comment>
<dbReference type="Proteomes" id="UP000230363">
    <property type="component" value="Unassembled WGS sequence"/>
</dbReference>
<organism evidence="2 3">
    <name type="scientific">Candidatus Wolfebacteria bacterium CG_4_10_14_0_8_um_filter_37_11</name>
    <dbReference type="NCBI Taxonomy" id="1975062"/>
    <lineage>
        <taxon>Bacteria</taxon>
        <taxon>Candidatus Wolfeibacteriota</taxon>
    </lineage>
</organism>
<dbReference type="SUPFAM" id="SSF56281">
    <property type="entry name" value="Metallo-hydrolase/oxidoreductase"/>
    <property type="match status" value="1"/>
</dbReference>
<gene>
    <name evidence="2" type="ORF">COY96_00540</name>
</gene>
<dbReference type="Gene3D" id="3.60.15.10">
    <property type="entry name" value="Ribonuclease Z/Hydroxyacylglutathione hydrolase-like"/>
    <property type="match status" value="1"/>
</dbReference>
<dbReference type="Pfam" id="PF00753">
    <property type="entry name" value="Lactamase_B"/>
    <property type="match status" value="1"/>
</dbReference>
<dbReference type="EMBL" id="PFKZ01000019">
    <property type="protein sequence ID" value="PIY59670.1"/>
    <property type="molecule type" value="Genomic_DNA"/>
</dbReference>
<dbReference type="SMART" id="SM00849">
    <property type="entry name" value="Lactamase_B"/>
    <property type="match status" value="1"/>
</dbReference>
<dbReference type="GO" id="GO:0016787">
    <property type="term" value="F:hydrolase activity"/>
    <property type="evidence" value="ECO:0007669"/>
    <property type="project" value="UniProtKB-KW"/>
</dbReference>
<evidence type="ECO:0000313" key="3">
    <source>
        <dbReference type="Proteomes" id="UP000230363"/>
    </source>
</evidence>
<dbReference type="PANTHER" id="PTHR30619">
    <property type="entry name" value="DNA INTERNALIZATION/COMPETENCE PROTEIN COMEC/REC2"/>
    <property type="match status" value="1"/>
</dbReference>
<dbReference type="AlphaFoldDB" id="A0A2M7Q9B4"/>
<dbReference type="InterPro" id="IPR001279">
    <property type="entry name" value="Metallo-B-lactamas"/>
</dbReference>
<sequence length="286" mass="32752">MRRNFKFFLFFLLILANSFVWQAIFNLEKGLAVSFFDIGQGDAIFIETPNQHQILIDGGPKSEILEKLAKEMPFWDKSIDLIILTHPEKDHLEGLLEVLKRYKVENILWTGVKKETLIYQEWQKAIEKEKAKIFIAKADQKIKAGKVIIYILYPFESLEGKETKNANDTSIVSKLIFNENSFLFTGDISKSIEEKLVQKYKGLNSNVLKVAHHGSKNSTSKLFLEKVSPEIAVISCGENNPYHHPHLEVLQNLSEFGIKILRTDKNGDIKIISDGNQFQIIKSKSK</sequence>
<dbReference type="PANTHER" id="PTHR30619:SF1">
    <property type="entry name" value="RECOMBINATION PROTEIN 2"/>
    <property type="match status" value="1"/>
</dbReference>
<dbReference type="CDD" id="cd07731">
    <property type="entry name" value="ComA-like_MBL-fold"/>
    <property type="match status" value="1"/>
</dbReference>
<keyword evidence="2" id="KW-0378">Hydrolase</keyword>
<name>A0A2M7Q9B4_9BACT</name>
<reference evidence="3" key="1">
    <citation type="submission" date="2017-09" db="EMBL/GenBank/DDBJ databases">
        <title>Depth-based differentiation of microbial function through sediment-hosted aquifers and enrichment of novel symbionts in the deep terrestrial subsurface.</title>
        <authorList>
            <person name="Probst A.J."/>
            <person name="Ladd B."/>
            <person name="Jarett J.K."/>
            <person name="Geller-Mcgrath D.E."/>
            <person name="Sieber C.M.K."/>
            <person name="Emerson J.B."/>
            <person name="Anantharaman K."/>
            <person name="Thomas B.C."/>
            <person name="Malmstrom R."/>
            <person name="Stieglmeier M."/>
            <person name="Klingl A."/>
            <person name="Woyke T."/>
            <person name="Ryan C.M."/>
            <person name="Banfield J.F."/>
        </authorList>
    </citation>
    <scope>NUCLEOTIDE SEQUENCE [LARGE SCALE GENOMIC DNA]</scope>
</reference>
<dbReference type="InterPro" id="IPR035681">
    <property type="entry name" value="ComA-like_MBL"/>
</dbReference>
<proteinExistence type="predicted"/>
<feature type="domain" description="Metallo-beta-lactamase" evidence="1">
    <location>
        <begin position="40"/>
        <end position="238"/>
    </location>
</feature>
<protein>
    <submittedName>
        <fullName evidence="2">MBL fold hydrolase</fullName>
    </submittedName>
</protein>
<evidence type="ECO:0000259" key="1">
    <source>
        <dbReference type="SMART" id="SM00849"/>
    </source>
</evidence>
<dbReference type="InterPro" id="IPR052159">
    <property type="entry name" value="Competence_DNA_uptake"/>
</dbReference>
<dbReference type="InterPro" id="IPR036866">
    <property type="entry name" value="RibonucZ/Hydroxyglut_hydro"/>
</dbReference>
<accession>A0A2M7Q9B4</accession>